<evidence type="ECO:0000256" key="9">
    <source>
        <dbReference type="RuleBase" id="RU004016"/>
    </source>
</evidence>
<dbReference type="GO" id="GO:0042834">
    <property type="term" value="F:peptidoglycan binding"/>
    <property type="evidence" value="ECO:0007669"/>
    <property type="project" value="InterPro"/>
</dbReference>
<evidence type="ECO:0000256" key="6">
    <source>
        <dbReference type="ARBA" id="ARBA00023316"/>
    </source>
</evidence>
<dbReference type="InterPro" id="IPR036680">
    <property type="entry name" value="SPOR-like_sf"/>
</dbReference>
<dbReference type="InterPro" id="IPR018044">
    <property type="entry name" value="Peptidase_S11"/>
</dbReference>
<dbReference type="InterPro" id="IPR012338">
    <property type="entry name" value="Beta-lactam/transpept-like"/>
</dbReference>
<dbReference type="GO" id="GO:0009002">
    <property type="term" value="F:serine-type D-Ala-D-Ala carboxypeptidase activity"/>
    <property type="evidence" value="ECO:0007669"/>
    <property type="project" value="UniProtKB-EC"/>
</dbReference>
<keyword evidence="13" id="KW-1185">Reference proteome</keyword>
<dbReference type="RefSeq" id="WP_183817655.1">
    <property type="nucleotide sequence ID" value="NZ_JACHOB010000003.1"/>
</dbReference>
<evidence type="ECO:0000256" key="1">
    <source>
        <dbReference type="ARBA" id="ARBA00007164"/>
    </source>
</evidence>
<dbReference type="GO" id="GO:0071555">
    <property type="term" value="P:cell wall organization"/>
    <property type="evidence" value="ECO:0007669"/>
    <property type="project" value="UniProtKB-KW"/>
</dbReference>
<organism evidence="12 13">
    <name type="scientific">Parvularcula dongshanensis</name>
    <dbReference type="NCBI Taxonomy" id="1173995"/>
    <lineage>
        <taxon>Bacteria</taxon>
        <taxon>Pseudomonadati</taxon>
        <taxon>Pseudomonadota</taxon>
        <taxon>Alphaproteobacteria</taxon>
        <taxon>Parvularculales</taxon>
        <taxon>Parvularculaceae</taxon>
        <taxon>Parvularcula</taxon>
    </lineage>
</organism>
<dbReference type="EC" id="3.4.16.4" evidence="12"/>
<keyword evidence="12" id="KW-0121">Carboxypeptidase</keyword>
<dbReference type="Gene3D" id="3.40.710.10">
    <property type="entry name" value="DD-peptidase/beta-lactamase superfamily"/>
    <property type="match status" value="1"/>
</dbReference>
<feature type="active site" description="Proton acceptor" evidence="7">
    <location>
        <position position="61"/>
    </location>
</feature>
<keyword evidence="5" id="KW-0573">Peptidoglycan synthesis</keyword>
<evidence type="ECO:0000256" key="4">
    <source>
        <dbReference type="ARBA" id="ARBA00022960"/>
    </source>
</evidence>
<evidence type="ECO:0000256" key="5">
    <source>
        <dbReference type="ARBA" id="ARBA00022984"/>
    </source>
</evidence>
<proteinExistence type="inferred from homology"/>
<dbReference type="EMBL" id="JACHOB010000003">
    <property type="protein sequence ID" value="MBB4659245.1"/>
    <property type="molecule type" value="Genomic_DNA"/>
</dbReference>
<evidence type="ECO:0000313" key="13">
    <source>
        <dbReference type="Proteomes" id="UP000563524"/>
    </source>
</evidence>
<dbReference type="Pfam" id="PF05036">
    <property type="entry name" value="SPOR"/>
    <property type="match status" value="1"/>
</dbReference>
<keyword evidence="2" id="KW-0732">Signal</keyword>
<sequence length="442" mass="48081">MAVRRTLRAFILGLIIALGAILPTAASANSKYAALVVHADTGDVLFDRYSDEARYPASLTKMMTVYLLFEALEEGEVSLDDKLEVSKRASLQPASKLGLSRGSTITVEEAIEALVIKSANDAATVVAEHLAGSESKFAGEMTAKARELGMRRTTFRNASGLPDSRQVTTANDMAVLSRRLIQDFPDRFHYFQQKSFEWNGRTYRSHNRVMLTLDGADGMKTGYTRASGYNLSTTIERDGNRLIGIVLGGRSSATRDRHMKDILNAAYVELKRKPDLLNPILLAAPTPRLKPGVAAAAIAVAAIEEEAQPIVVASLETPSVAADLNLESLKVAIDSVANDDRALDEAVIGEGDAEPADMRDWVVQVGAYTRQSQAMERIKAVQQIAYTVQPNVGREVNIAPRRGADVYRARFTTLTAYEAEAFCGTLKKKGEDCIALRSEPAN</sequence>
<evidence type="ECO:0000256" key="3">
    <source>
        <dbReference type="ARBA" id="ARBA00022801"/>
    </source>
</evidence>
<feature type="active site" description="Acyl-ester intermediate" evidence="7">
    <location>
        <position position="58"/>
    </location>
</feature>
<dbReference type="InterPro" id="IPR007730">
    <property type="entry name" value="SPOR-like_dom"/>
</dbReference>
<keyword evidence="3 12" id="KW-0378">Hydrolase</keyword>
<evidence type="ECO:0000256" key="8">
    <source>
        <dbReference type="PIRSR" id="PIRSR618044-2"/>
    </source>
</evidence>
<feature type="domain" description="Peptidase S11 D-alanyl-D-alanine carboxypeptidase A N-terminal" evidence="10">
    <location>
        <begin position="32"/>
        <end position="250"/>
    </location>
</feature>
<feature type="active site" evidence="7">
    <location>
        <position position="118"/>
    </location>
</feature>
<dbReference type="Proteomes" id="UP000563524">
    <property type="component" value="Unassembled WGS sequence"/>
</dbReference>
<dbReference type="GO" id="GO:0009252">
    <property type="term" value="P:peptidoglycan biosynthetic process"/>
    <property type="evidence" value="ECO:0007669"/>
    <property type="project" value="UniProtKB-KW"/>
</dbReference>
<protein>
    <submittedName>
        <fullName evidence="12">D-alanyl-D-alanine carboxypeptidase</fullName>
        <ecNumber evidence="12">3.4.16.4</ecNumber>
    </submittedName>
</protein>
<comment type="caution">
    <text evidence="12">The sequence shown here is derived from an EMBL/GenBank/DDBJ whole genome shotgun (WGS) entry which is preliminary data.</text>
</comment>
<dbReference type="AlphaFoldDB" id="A0A840I4I3"/>
<dbReference type="SUPFAM" id="SSF56601">
    <property type="entry name" value="beta-lactamase/transpeptidase-like"/>
    <property type="match status" value="1"/>
</dbReference>
<dbReference type="PRINTS" id="PR00725">
    <property type="entry name" value="DADACBPTASE1"/>
</dbReference>
<gene>
    <name evidence="12" type="ORF">GGQ59_001770</name>
</gene>
<evidence type="ECO:0000313" key="12">
    <source>
        <dbReference type="EMBL" id="MBB4659245.1"/>
    </source>
</evidence>
<dbReference type="PANTHER" id="PTHR21581">
    <property type="entry name" value="D-ALANYL-D-ALANINE CARBOXYPEPTIDASE"/>
    <property type="match status" value="1"/>
</dbReference>
<accession>A0A840I4I3</accession>
<evidence type="ECO:0000259" key="11">
    <source>
        <dbReference type="Pfam" id="PF05036"/>
    </source>
</evidence>
<comment type="similarity">
    <text evidence="1 9">Belongs to the peptidase S11 family.</text>
</comment>
<evidence type="ECO:0000259" key="10">
    <source>
        <dbReference type="Pfam" id="PF00768"/>
    </source>
</evidence>
<dbReference type="Pfam" id="PF00768">
    <property type="entry name" value="Peptidase_S11"/>
    <property type="match status" value="1"/>
</dbReference>
<feature type="binding site" evidence="8">
    <location>
        <position position="220"/>
    </location>
    <ligand>
        <name>substrate</name>
    </ligand>
</feature>
<reference evidence="12 13" key="1">
    <citation type="submission" date="2020-08" db="EMBL/GenBank/DDBJ databases">
        <title>Genomic Encyclopedia of Type Strains, Phase IV (KMG-IV): sequencing the most valuable type-strain genomes for metagenomic binning, comparative biology and taxonomic classification.</title>
        <authorList>
            <person name="Goeker M."/>
        </authorList>
    </citation>
    <scope>NUCLEOTIDE SEQUENCE [LARGE SCALE GENOMIC DNA]</scope>
    <source>
        <strain evidence="12 13">DSM 102850</strain>
    </source>
</reference>
<name>A0A840I4I3_9PROT</name>
<dbReference type="GO" id="GO:0008360">
    <property type="term" value="P:regulation of cell shape"/>
    <property type="evidence" value="ECO:0007669"/>
    <property type="project" value="UniProtKB-KW"/>
</dbReference>
<keyword evidence="12" id="KW-0645">Protease</keyword>
<evidence type="ECO:0000256" key="7">
    <source>
        <dbReference type="PIRSR" id="PIRSR618044-1"/>
    </source>
</evidence>
<keyword evidence="4" id="KW-0133">Cell shape</keyword>
<feature type="domain" description="SPOR" evidence="11">
    <location>
        <begin position="360"/>
        <end position="436"/>
    </location>
</feature>
<keyword evidence="6" id="KW-0961">Cell wall biogenesis/degradation</keyword>
<dbReference type="PANTHER" id="PTHR21581:SF6">
    <property type="entry name" value="TRAFFICKING PROTEIN PARTICLE COMPLEX SUBUNIT 12"/>
    <property type="match status" value="1"/>
</dbReference>
<dbReference type="InterPro" id="IPR001967">
    <property type="entry name" value="Peptidase_S11_N"/>
</dbReference>
<dbReference type="GO" id="GO:0006508">
    <property type="term" value="P:proteolysis"/>
    <property type="evidence" value="ECO:0007669"/>
    <property type="project" value="InterPro"/>
</dbReference>
<evidence type="ECO:0000256" key="2">
    <source>
        <dbReference type="ARBA" id="ARBA00022729"/>
    </source>
</evidence>
<dbReference type="Gene3D" id="3.30.70.1070">
    <property type="entry name" value="Sporulation related repeat"/>
    <property type="match status" value="1"/>
</dbReference>